<dbReference type="PANTHER" id="PTHR31293:SF12">
    <property type="entry name" value="RNI-LIKE SUPERFAMILY PROTEIN"/>
    <property type="match status" value="1"/>
</dbReference>
<reference evidence="2 3" key="1">
    <citation type="submission" date="2019-01" db="EMBL/GenBank/DDBJ databases">
        <title>Sequencing of cultivated peanut Arachis hypogaea provides insights into genome evolution and oil improvement.</title>
        <authorList>
            <person name="Chen X."/>
        </authorList>
    </citation>
    <scope>NUCLEOTIDE SEQUENCE [LARGE SCALE GENOMIC DNA]</scope>
    <source>
        <strain evidence="3">cv. Fuhuasheng</strain>
        <tissue evidence="2">Leaves</tissue>
    </source>
</reference>
<dbReference type="SMART" id="SM00579">
    <property type="entry name" value="FBD"/>
    <property type="match status" value="1"/>
</dbReference>
<dbReference type="InterPro" id="IPR053781">
    <property type="entry name" value="F-box_AtFBL13-like"/>
</dbReference>
<dbReference type="InterPro" id="IPR006566">
    <property type="entry name" value="FBD"/>
</dbReference>
<comment type="caution">
    <text evidence="2">The sequence shown here is derived from an EMBL/GenBank/DDBJ whole genome shotgun (WGS) entry which is preliminary data.</text>
</comment>
<dbReference type="InterPro" id="IPR055411">
    <property type="entry name" value="LRR_FXL15/At3g58940/PEG3-like"/>
</dbReference>
<dbReference type="CDD" id="cd22160">
    <property type="entry name" value="F-box_AtFBL13-like"/>
    <property type="match status" value="1"/>
</dbReference>
<evidence type="ECO:0000313" key="3">
    <source>
        <dbReference type="Proteomes" id="UP000289738"/>
    </source>
</evidence>
<dbReference type="InterPro" id="IPR032675">
    <property type="entry name" value="LRR_dom_sf"/>
</dbReference>
<dbReference type="SUPFAM" id="SSF81383">
    <property type="entry name" value="F-box domain"/>
    <property type="match status" value="1"/>
</dbReference>
<dbReference type="EMBL" id="SDMP01000019">
    <property type="protein sequence ID" value="RYQ87448.1"/>
    <property type="molecule type" value="Genomic_DNA"/>
</dbReference>
<feature type="domain" description="F-box" evidence="1">
    <location>
        <begin position="21"/>
        <end position="74"/>
    </location>
</feature>
<accession>A0A444XCK4</accession>
<dbReference type="InterPro" id="IPR001810">
    <property type="entry name" value="F-box_dom"/>
</dbReference>
<proteinExistence type="predicted"/>
<dbReference type="PROSITE" id="PS50181">
    <property type="entry name" value="FBOX"/>
    <property type="match status" value="1"/>
</dbReference>
<dbReference type="SUPFAM" id="SSF52047">
    <property type="entry name" value="RNI-like"/>
    <property type="match status" value="1"/>
</dbReference>
<dbReference type="Proteomes" id="UP000289738">
    <property type="component" value="Chromosome B09"/>
</dbReference>
<name>A0A444XCK4_ARAHY</name>
<dbReference type="Pfam" id="PF00646">
    <property type="entry name" value="F-box"/>
    <property type="match status" value="1"/>
</dbReference>
<organism evidence="2 3">
    <name type="scientific">Arachis hypogaea</name>
    <name type="common">Peanut</name>
    <dbReference type="NCBI Taxonomy" id="3818"/>
    <lineage>
        <taxon>Eukaryota</taxon>
        <taxon>Viridiplantae</taxon>
        <taxon>Streptophyta</taxon>
        <taxon>Embryophyta</taxon>
        <taxon>Tracheophyta</taxon>
        <taxon>Spermatophyta</taxon>
        <taxon>Magnoliopsida</taxon>
        <taxon>eudicotyledons</taxon>
        <taxon>Gunneridae</taxon>
        <taxon>Pentapetalae</taxon>
        <taxon>rosids</taxon>
        <taxon>fabids</taxon>
        <taxon>Fabales</taxon>
        <taxon>Fabaceae</taxon>
        <taxon>Papilionoideae</taxon>
        <taxon>50 kb inversion clade</taxon>
        <taxon>dalbergioids sensu lato</taxon>
        <taxon>Dalbergieae</taxon>
        <taxon>Pterocarpus clade</taxon>
        <taxon>Arachis</taxon>
    </lineage>
</organism>
<dbReference type="PANTHER" id="PTHR31293">
    <property type="entry name" value="RNI-LIKE SUPERFAMILY PROTEIN"/>
    <property type="match status" value="1"/>
</dbReference>
<dbReference type="SMART" id="SM00256">
    <property type="entry name" value="FBOX"/>
    <property type="match status" value="1"/>
</dbReference>
<sequence>MPKQNQRNLSGKVAIKRTRKIDRISSLPDSLLCHILSFLPTIEAKATGILSRRWRHLWKEVPVLYFEDEPFYRLEFSDDEVEEGFVDFVDNVVAQHKVPHVEKFKLECSVCGEDTLTRWISSAVGPHLKELDLCLCIYRDDYPETCDLPQSVFTCASLESLALKYRIYLDSLPDVCLPSLKNLELDTIYVNPEKVLSGCPVLENLKLILEAFPLGRGINYPAIHMPHSLKRLTFADKSPEDSLKLLEIDTPSLEYLDIKLWGHYLNVLFSHFTNMVKAQLDIYPQDKHLCWIPELLKALRSTERLVLKLDTTKGGYFRSEEHSEPSSWTPPAHDPICVTSNLLILGFSGYRDSADEHAFIAYILQKGLVLALMKVLINGELRPKKTYTIRKKLSTLPRGSKTVDLIIK</sequence>
<dbReference type="Pfam" id="PF24758">
    <property type="entry name" value="LRR_At5g56370"/>
    <property type="match status" value="1"/>
</dbReference>
<dbReference type="InterPro" id="IPR055294">
    <property type="entry name" value="FBL60-like"/>
</dbReference>
<dbReference type="Gene3D" id="1.20.1280.50">
    <property type="match status" value="1"/>
</dbReference>
<protein>
    <recommendedName>
        <fullName evidence="1">F-box domain-containing protein</fullName>
    </recommendedName>
</protein>
<dbReference type="Gene3D" id="3.80.10.10">
    <property type="entry name" value="Ribonuclease Inhibitor"/>
    <property type="match status" value="1"/>
</dbReference>
<evidence type="ECO:0000259" key="1">
    <source>
        <dbReference type="PROSITE" id="PS50181"/>
    </source>
</evidence>
<dbReference type="InterPro" id="IPR036047">
    <property type="entry name" value="F-box-like_dom_sf"/>
</dbReference>
<evidence type="ECO:0000313" key="2">
    <source>
        <dbReference type="EMBL" id="RYQ87448.1"/>
    </source>
</evidence>
<gene>
    <name evidence="2" type="ORF">Ahy_B09g094967</name>
</gene>
<keyword evidence="3" id="KW-1185">Reference proteome</keyword>
<dbReference type="AlphaFoldDB" id="A0A444XCK4"/>